<dbReference type="InterPro" id="IPR000700">
    <property type="entry name" value="PAS-assoc_C"/>
</dbReference>
<feature type="transmembrane region" description="Helical" evidence="13">
    <location>
        <begin position="179"/>
        <end position="198"/>
    </location>
</feature>
<dbReference type="OrthoDB" id="9810730at2"/>
<dbReference type="InterPro" id="IPR000014">
    <property type="entry name" value="PAS"/>
</dbReference>
<evidence type="ECO:0000256" key="2">
    <source>
        <dbReference type="ARBA" id="ARBA00004429"/>
    </source>
</evidence>
<proteinExistence type="predicted"/>
<dbReference type="SMART" id="SM00086">
    <property type="entry name" value="PAC"/>
    <property type="match status" value="2"/>
</dbReference>
<dbReference type="GO" id="GO:0000156">
    <property type="term" value="F:phosphorelay response regulator activity"/>
    <property type="evidence" value="ECO:0007669"/>
    <property type="project" value="TreeGrafter"/>
</dbReference>
<evidence type="ECO:0000256" key="6">
    <source>
        <dbReference type="ARBA" id="ARBA00022692"/>
    </source>
</evidence>
<evidence type="ECO:0000259" key="17">
    <source>
        <dbReference type="PROSITE" id="PS50885"/>
    </source>
</evidence>
<evidence type="ECO:0000256" key="11">
    <source>
        <dbReference type="ARBA" id="ARBA00023012"/>
    </source>
</evidence>
<dbReference type="PANTHER" id="PTHR42878:SF7">
    <property type="entry name" value="SENSOR HISTIDINE KINASE GLRK"/>
    <property type="match status" value="1"/>
</dbReference>
<comment type="subcellular location">
    <subcellularLocation>
        <location evidence="2">Cell inner membrane</location>
        <topology evidence="2">Multi-pass membrane protein</topology>
    </subcellularLocation>
</comment>
<dbReference type="Gene3D" id="3.30.450.20">
    <property type="entry name" value="PAS domain"/>
    <property type="match status" value="3"/>
</dbReference>
<dbReference type="PROSITE" id="PS50885">
    <property type="entry name" value="HAMP"/>
    <property type="match status" value="1"/>
</dbReference>
<dbReference type="NCBIfam" id="TIGR00229">
    <property type="entry name" value="sensory_box"/>
    <property type="match status" value="2"/>
</dbReference>
<dbReference type="CDD" id="cd00130">
    <property type="entry name" value="PAS"/>
    <property type="match status" value="2"/>
</dbReference>
<dbReference type="InterPro" id="IPR003661">
    <property type="entry name" value="HisK_dim/P_dom"/>
</dbReference>
<evidence type="ECO:0000256" key="1">
    <source>
        <dbReference type="ARBA" id="ARBA00000085"/>
    </source>
</evidence>
<dbReference type="InterPro" id="IPR005467">
    <property type="entry name" value="His_kinase_dom"/>
</dbReference>
<dbReference type="InterPro" id="IPR001610">
    <property type="entry name" value="PAC"/>
</dbReference>
<dbReference type="CDD" id="cd00082">
    <property type="entry name" value="HisKA"/>
    <property type="match status" value="1"/>
</dbReference>
<keyword evidence="8" id="KW-0418">Kinase</keyword>
<evidence type="ECO:0000313" key="19">
    <source>
        <dbReference type="Proteomes" id="UP000244892"/>
    </source>
</evidence>
<keyword evidence="9" id="KW-0067">ATP-binding</keyword>
<keyword evidence="10 13" id="KW-1133">Transmembrane helix</keyword>
<dbReference type="FunFam" id="1.10.287.130:FF:000001">
    <property type="entry name" value="Two-component sensor histidine kinase"/>
    <property type="match status" value="1"/>
</dbReference>
<evidence type="ECO:0000256" key="8">
    <source>
        <dbReference type="ARBA" id="ARBA00022777"/>
    </source>
</evidence>
<evidence type="ECO:0000313" key="18">
    <source>
        <dbReference type="EMBL" id="AWI54405.1"/>
    </source>
</evidence>
<feature type="domain" description="Histidine kinase" evidence="14">
    <location>
        <begin position="763"/>
        <end position="981"/>
    </location>
</feature>
<dbReference type="Gene3D" id="6.10.340.10">
    <property type="match status" value="1"/>
</dbReference>
<dbReference type="FunFam" id="3.30.565.10:FF:000006">
    <property type="entry name" value="Sensor histidine kinase WalK"/>
    <property type="match status" value="1"/>
</dbReference>
<feature type="domain" description="PAS" evidence="15">
    <location>
        <begin position="636"/>
        <end position="680"/>
    </location>
</feature>
<keyword evidence="6 13" id="KW-0812">Transmembrane</keyword>
<dbReference type="KEGG" id="aon:DEH84_13960"/>
<gene>
    <name evidence="18" type="ORF">DEH84_13960</name>
</gene>
<evidence type="ECO:0000259" key="16">
    <source>
        <dbReference type="PROSITE" id="PS50113"/>
    </source>
</evidence>
<keyword evidence="5" id="KW-0808">Transferase</keyword>
<dbReference type="GO" id="GO:0005524">
    <property type="term" value="F:ATP binding"/>
    <property type="evidence" value="ECO:0007669"/>
    <property type="project" value="UniProtKB-KW"/>
</dbReference>
<evidence type="ECO:0000256" key="10">
    <source>
        <dbReference type="ARBA" id="ARBA00022989"/>
    </source>
</evidence>
<feature type="domain" description="PAC" evidence="16">
    <location>
        <begin position="582"/>
        <end position="635"/>
    </location>
</feature>
<keyword evidence="12 13" id="KW-0472">Membrane</keyword>
<feature type="domain" description="PAS" evidence="15">
    <location>
        <begin position="506"/>
        <end position="579"/>
    </location>
</feature>
<dbReference type="InterPro" id="IPR036097">
    <property type="entry name" value="HisK_dim/P_sf"/>
</dbReference>
<dbReference type="GO" id="GO:0007234">
    <property type="term" value="P:osmosensory signaling via phosphorelay pathway"/>
    <property type="evidence" value="ECO:0007669"/>
    <property type="project" value="TreeGrafter"/>
</dbReference>
<reference evidence="18 19" key="1">
    <citation type="submission" date="2018-05" db="EMBL/GenBank/DDBJ databases">
        <title>complete genome sequence of Aquabacterium olei NBRC 110486.</title>
        <authorList>
            <person name="Tang B."/>
            <person name="Chang J."/>
            <person name="Zhang L."/>
            <person name="Yang H."/>
        </authorList>
    </citation>
    <scope>NUCLEOTIDE SEQUENCE [LARGE SCALE GENOMIC DNA]</scope>
    <source>
        <strain evidence="18 19">NBRC 110486</strain>
    </source>
</reference>
<dbReference type="PROSITE" id="PS50112">
    <property type="entry name" value="PAS"/>
    <property type="match status" value="2"/>
</dbReference>
<dbReference type="SMART" id="SM00091">
    <property type="entry name" value="PAS"/>
    <property type="match status" value="3"/>
</dbReference>
<keyword evidence="4" id="KW-0597">Phosphoprotein</keyword>
<dbReference type="GO" id="GO:0030295">
    <property type="term" value="F:protein kinase activator activity"/>
    <property type="evidence" value="ECO:0007669"/>
    <property type="project" value="TreeGrafter"/>
</dbReference>
<dbReference type="PROSITE" id="PS50109">
    <property type="entry name" value="HIS_KIN"/>
    <property type="match status" value="1"/>
</dbReference>
<evidence type="ECO:0000256" key="5">
    <source>
        <dbReference type="ARBA" id="ARBA00022679"/>
    </source>
</evidence>
<dbReference type="PROSITE" id="PS50113">
    <property type="entry name" value="PAC"/>
    <property type="match status" value="1"/>
</dbReference>
<dbReference type="InterPro" id="IPR004358">
    <property type="entry name" value="Sig_transdc_His_kin-like_C"/>
</dbReference>
<dbReference type="Pfam" id="PF02518">
    <property type="entry name" value="HATPase_c"/>
    <property type="match status" value="1"/>
</dbReference>
<dbReference type="InterPro" id="IPR003660">
    <property type="entry name" value="HAMP_dom"/>
</dbReference>
<dbReference type="SMART" id="SM00387">
    <property type="entry name" value="HATPase_c"/>
    <property type="match status" value="1"/>
</dbReference>
<dbReference type="SMART" id="SM00388">
    <property type="entry name" value="HisKA"/>
    <property type="match status" value="1"/>
</dbReference>
<keyword evidence="7" id="KW-0547">Nucleotide-binding</keyword>
<dbReference type="InterPro" id="IPR050351">
    <property type="entry name" value="BphY/WalK/GraS-like"/>
</dbReference>
<keyword evidence="19" id="KW-1185">Reference proteome</keyword>
<dbReference type="RefSeq" id="WP_109037401.1">
    <property type="nucleotide sequence ID" value="NZ_CP029210.1"/>
</dbReference>
<dbReference type="Pfam" id="PF13188">
    <property type="entry name" value="PAS_8"/>
    <property type="match status" value="1"/>
</dbReference>
<dbReference type="Gene3D" id="3.30.565.10">
    <property type="entry name" value="Histidine kinase-like ATPase, C-terminal domain"/>
    <property type="match status" value="1"/>
</dbReference>
<dbReference type="SMART" id="SM00304">
    <property type="entry name" value="HAMP"/>
    <property type="match status" value="1"/>
</dbReference>
<dbReference type="GO" id="GO:0000155">
    <property type="term" value="F:phosphorelay sensor kinase activity"/>
    <property type="evidence" value="ECO:0007669"/>
    <property type="project" value="InterPro"/>
</dbReference>
<dbReference type="SUPFAM" id="SSF55785">
    <property type="entry name" value="PYP-like sensor domain (PAS domain)"/>
    <property type="match status" value="3"/>
</dbReference>
<evidence type="ECO:0000256" key="13">
    <source>
        <dbReference type="SAM" id="Phobius"/>
    </source>
</evidence>
<dbReference type="PRINTS" id="PR00344">
    <property type="entry name" value="BCTRLSENSOR"/>
</dbReference>
<dbReference type="Proteomes" id="UP000244892">
    <property type="component" value="Chromosome"/>
</dbReference>
<dbReference type="GO" id="GO:0005886">
    <property type="term" value="C:plasma membrane"/>
    <property type="evidence" value="ECO:0007669"/>
    <property type="project" value="UniProtKB-SubCell"/>
</dbReference>
<keyword evidence="11" id="KW-0902">Two-component regulatory system</keyword>
<dbReference type="Pfam" id="PF00512">
    <property type="entry name" value="HisKA"/>
    <property type="match status" value="1"/>
</dbReference>
<feature type="domain" description="HAMP" evidence="17">
    <location>
        <begin position="301"/>
        <end position="359"/>
    </location>
</feature>
<dbReference type="PANTHER" id="PTHR42878">
    <property type="entry name" value="TWO-COMPONENT HISTIDINE KINASE"/>
    <property type="match status" value="1"/>
</dbReference>
<dbReference type="EMBL" id="CP029210">
    <property type="protein sequence ID" value="AWI54405.1"/>
    <property type="molecule type" value="Genomic_DNA"/>
</dbReference>
<dbReference type="CDD" id="cd00075">
    <property type="entry name" value="HATPase"/>
    <property type="match status" value="1"/>
</dbReference>
<dbReference type="Gene3D" id="1.10.287.130">
    <property type="match status" value="1"/>
</dbReference>
<comment type="catalytic activity">
    <reaction evidence="1">
        <text>ATP + protein L-histidine = ADP + protein N-phospho-L-histidine.</text>
        <dbReference type="EC" id="2.7.13.3"/>
    </reaction>
</comment>
<dbReference type="AlphaFoldDB" id="A0A2U8FTN1"/>
<feature type="transmembrane region" description="Helical" evidence="13">
    <location>
        <begin position="36"/>
        <end position="57"/>
    </location>
</feature>
<evidence type="ECO:0000256" key="7">
    <source>
        <dbReference type="ARBA" id="ARBA00022741"/>
    </source>
</evidence>
<dbReference type="SUPFAM" id="SSF55874">
    <property type="entry name" value="ATPase domain of HSP90 chaperone/DNA topoisomerase II/histidine kinase"/>
    <property type="match status" value="1"/>
</dbReference>
<dbReference type="SUPFAM" id="SSF47384">
    <property type="entry name" value="Homodimeric domain of signal transducing histidine kinase"/>
    <property type="match status" value="1"/>
</dbReference>
<organism evidence="18 19">
    <name type="scientific">Aquabacterium olei</name>
    <dbReference type="NCBI Taxonomy" id="1296669"/>
    <lineage>
        <taxon>Bacteria</taxon>
        <taxon>Pseudomonadati</taxon>
        <taxon>Pseudomonadota</taxon>
        <taxon>Betaproteobacteria</taxon>
        <taxon>Burkholderiales</taxon>
        <taxon>Aquabacterium</taxon>
    </lineage>
</organism>
<dbReference type="InterPro" id="IPR035965">
    <property type="entry name" value="PAS-like_dom_sf"/>
</dbReference>
<evidence type="ECO:0000256" key="12">
    <source>
        <dbReference type="ARBA" id="ARBA00023136"/>
    </source>
</evidence>
<name>A0A2U8FTN1_9BURK</name>
<evidence type="ECO:0000259" key="14">
    <source>
        <dbReference type="PROSITE" id="PS50109"/>
    </source>
</evidence>
<evidence type="ECO:0000256" key="3">
    <source>
        <dbReference type="ARBA" id="ARBA00012438"/>
    </source>
</evidence>
<dbReference type="InterPro" id="IPR036890">
    <property type="entry name" value="HATPase_C_sf"/>
</dbReference>
<protein>
    <recommendedName>
        <fullName evidence="3">histidine kinase</fullName>
        <ecNumber evidence="3">2.7.13.3</ecNumber>
    </recommendedName>
</protein>
<evidence type="ECO:0000256" key="9">
    <source>
        <dbReference type="ARBA" id="ARBA00022840"/>
    </source>
</evidence>
<accession>A0A2U8FTN1</accession>
<evidence type="ECO:0000256" key="4">
    <source>
        <dbReference type="ARBA" id="ARBA00022553"/>
    </source>
</evidence>
<dbReference type="Pfam" id="PF13426">
    <property type="entry name" value="PAS_9"/>
    <property type="match status" value="1"/>
</dbReference>
<dbReference type="EC" id="2.7.13.3" evidence="3"/>
<evidence type="ECO:0000259" key="15">
    <source>
        <dbReference type="PROSITE" id="PS50112"/>
    </source>
</evidence>
<sequence length="994" mass="108761">MDDAPSSLFSSTLAEPPDLSGTVSLGTRLSIGARRLVTLVVLLIGGVSLAFIVWLLLQRADAELRSHGEEVRLKLSAALDTATLGLADLSQRSLVRNALVDPTGRDAYIRPTLVEHRRHHPAVASVWLTDHLGRPLASSTAVTPGAGKADPDIQELATRSVVAGQLQQQLRQRDGRWRLILAYPVFFGATASAEGALVGELDLAQLLKEPLSTIPSDYRGEVRSGGQILSSTGKRLSSELSVSWPVQLRTRDNGTSHAFTLQVFETTLHALQPVLWVGLVYGLLTAIVLRVARRWVERYASAAIEPLQALKKAARRVTRDGLDEIPQLSADQLRRGGAEVHSLAHSFQTMLTRLQAAHSGLEQTVAHRTEELAHAKERLDSILASLHDGVYSLSIDRQTLLFASPPVHALLGLPPGRTPMVEATMQTLLDHHGRQALDGAIAHAMKAGSAAVRLAVPGDDRGPRWLLNRLNIVRDPEGKPVRLDGTLSDITGMVRAEAWREQATAELRLRDRAIDASTNGIVLVDVRKPHAPLAFVNEGFERVTGYRRDEVLGRSCSFLQGDDRDQPGLAVLRDAIANHTPCRVLLRNYRKDGRRFDNDLSIAPVHHERTGEVTHYIGVISDITEQRAAEAQLRDQFARLDTIFALSPDGFVSFDKAGRVVSCNPSFERLTGLTVDEVTGLDVHDFDARLAQCIEQRNPPGMAHWSAGPEDESEVLVLRGPPQRVLVCTTRQCTAQNVSRVLHLRDITRETEVDRMKSEFLSTAAHELRTPMASIRGFSDLLLMRRFDEERTRDLLQTINRQSVWLTNMINELLDLARIEARKGKDFQRASTDVGELMQHIVASHMVPGDERRVALQVDTALPSALVDAAKLQHAVTNVLSNAYKYSPEGGDIAMSVSRAERAGRPGIAIVVRDQGIGMTPEHTQRAFERFFRADASGNIPGTGLGLALVKEIVELHGGQVELDSERGVGTTVTLWLPAETSVAAAPAVADGTT</sequence>
<dbReference type="InterPro" id="IPR003594">
    <property type="entry name" value="HATPase_dom"/>
</dbReference>